<sequence length="58" mass="5778">RSPAGWAGDTGWTGDKVPAGWTGDIVSAGWAGAAFKTTIRTGDVGLDGEVPEATSSGE</sequence>
<reference evidence="1" key="2">
    <citation type="submission" date="2016-06" db="EMBL/GenBank/DDBJ databases">
        <title>The genome of a short-lived fish provides insights into sex chromosome evolution and the genetic control of aging.</title>
        <authorList>
            <person name="Reichwald K."/>
            <person name="Felder M."/>
            <person name="Petzold A."/>
            <person name="Koch P."/>
            <person name="Groth M."/>
            <person name="Platzer M."/>
        </authorList>
    </citation>
    <scope>NUCLEOTIDE SEQUENCE</scope>
    <source>
        <tissue evidence="1">Brain</tissue>
    </source>
</reference>
<dbReference type="AlphaFoldDB" id="A0A1A8IJX4"/>
<feature type="non-terminal residue" evidence="1">
    <location>
        <position position="1"/>
    </location>
</feature>
<reference evidence="1" key="1">
    <citation type="submission" date="2016-05" db="EMBL/GenBank/DDBJ databases">
        <authorList>
            <person name="Lavstsen T."/>
            <person name="Jespersen J.S."/>
        </authorList>
    </citation>
    <scope>NUCLEOTIDE SEQUENCE</scope>
    <source>
        <tissue evidence="1">Brain</tissue>
    </source>
</reference>
<gene>
    <name evidence="1" type="primary">Nfu_g_1_024116</name>
</gene>
<protein>
    <submittedName>
        <fullName evidence="1">Uncharacterized protein</fullName>
    </submittedName>
</protein>
<name>A0A1A8IJX4_NOTKU</name>
<accession>A0A1A8IJX4</accession>
<proteinExistence type="predicted"/>
<dbReference type="EMBL" id="HAED01011196">
    <property type="protein sequence ID" value="SBQ97494.1"/>
    <property type="molecule type" value="Transcribed_RNA"/>
</dbReference>
<evidence type="ECO:0000313" key="1">
    <source>
        <dbReference type="EMBL" id="SBQ97494.1"/>
    </source>
</evidence>
<feature type="non-terminal residue" evidence="1">
    <location>
        <position position="58"/>
    </location>
</feature>
<organism evidence="1">
    <name type="scientific">Nothobranchius kuhntae</name>
    <name type="common">Beira killifish</name>
    <dbReference type="NCBI Taxonomy" id="321403"/>
    <lineage>
        <taxon>Eukaryota</taxon>
        <taxon>Metazoa</taxon>
        <taxon>Chordata</taxon>
        <taxon>Craniata</taxon>
        <taxon>Vertebrata</taxon>
        <taxon>Euteleostomi</taxon>
        <taxon>Actinopterygii</taxon>
        <taxon>Neopterygii</taxon>
        <taxon>Teleostei</taxon>
        <taxon>Neoteleostei</taxon>
        <taxon>Acanthomorphata</taxon>
        <taxon>Ovalentaria</taxon>
        <taxon>Atherinomorphae</taxon>
        <taxon>Cyprinodontiformes</taxon>
        <taxon>Nothobranchiidae</taxon>
        <taxon>Nothobranchius</taxon>
    </lineage>
</organism>